<reference evidence="2" key="2">
    <citation type="submission" date="2022-10" db="EMBL/GenBank/DDBJ databases">
        <authorList>
            <consortium name="ENA_rothamsted_submissions"/>
            <consortium name="culmorum"/>
            <person name="King R."/>
        </authorList>
    </citation>
    <scope>NUCLEOTIDE SEQUENCE</scope>
</reference>
<gene>
    <name evidence="2" type="ORF">APHIGO_LOCUS2557</name>
</gene>
<keyword evidence="1" id="KW-0472">Membrane</keyword>
<feature type="transmembrane region" description="Helical" evidence="1">
    <location>
        <begin position="122"/>
        <end position="139"/>
    </location>
</feature>
<evidence type="ECO:0000256" key="1">
    <source>
        <dbReference type="SAM" id="Phobius"/>
    </source>
</evidence>
<reference evidence="2" key="1">
    <citation type="submission" date="2022-02" db="EMBL/GenBank/DDBJ databases">
        <authorList>
            <person name="King R."/>
        </authorList>
    </citation>
    <scope>NUCLEOTIDE SEQUENCE</scope>
</reference>
<sequence>MYMCTVYTHRHICSFSLCHCFSIVLAMCLSSVSFFLPVSPPFSVYPRQNVPVRTCIPSALLCAHISRISATEIVWPHSKDTPSGVSGLAGEGRMVQCVFSVLTTYIHVAGVRSLSNAYLPAANYWCECIIYIMVYFYLVPRRFHQIRFAENAIDESTKV</sequence>
<keyword evidence="3" id="KW-1185">Reference proteome</keyword>
<evidence type="ECO:0000313" key="2">
    <source>
        <dbReference type="EMBL" id="CAH1713874.1"/>
    </source>
</evidence>
<name>A0A9P0IQ91_APHGO</name>
<keyword evidence="1" id="KW-1133">Transmembrane helix</keyword>
<protein>
    <submittedName>
        <fullName evidence="2">Uncharacterized protein</fullName>
    </submittedName>
</protein>
<accession>A0A9P0IQ91</accession>
<dbReference type="AlphaFoldDB" id="A0A9P0IQ91"/>
<keyword evidence="1" id="KW-0812">Transmembrane</keyword>
<organism evidence="2 3">
    <name type="scientific">Aphis gossypii</name>
    <name type="common">Cotton aphid</name>
    <dbReference type="NCBI Taxonomy" id="80765"/>
    <lineage>
        <taxon>Eukaryota</taxon>
        <taxon>Metazoa</taxon>
        <taxon>Ecdysozoa</taxon>
        <taxon>Arthropoda</taxon>
        <taxon>Hexapoda</taxon>
        <taxon>Insecta</taxon>
        <taxon>Pterygota</taxon>
        <taxon>Neoptera</taxon>
        <taxon>Paraneoptera</taxon>
        <taxon>Hemiptera</taxon>
        <taxon>Sternorrhyncha</taxon>
        <taxon>Aphidomorpha</taxon>
        <taxon>Aphidoidea</taxon>
        <taxon>Aphididae</taxon>
        <taxon>Aphidini</taxon>
        <taxon>Aphis</taxon>
        <taxon>Aphis</taxon>
    </lineage>
</organism>
<dbReference type="Proteomes" id="UP001154329">
    <property type="component" value="Chromosome 1"/>
</dbReference>
<dbReference type="EMBL" id="OU899034">
    <property type="protein sequence ID" value="CAH1713874.1"/>
    <property type="molecule type" value="Genomic_DNA"/>
</dbReference>
<proteinExistence type="predicted"/>
<evidence type="ECO:0000313" key="3">
    <source>
        <dbReference type="Proteomes" id="UP001154329"/>
    </source>
</evidence>
<feature type="transmembrane region" description="Helical" evidence="1">
    <location>
        <begin position="12"/>
        <end position="36"/>
    </location>
</feature>